<gene>
    <name evidence="4" type="ORF">POM88_042812</name>
</gene>
<dbReference type="Proteomes" id="UP001237642">
    <property type="component" value="Unassembled WGS sequence"/>
</dbReference>
<dbReference type="GO" id="GO:0016491">
    <property type="term" value="F:oxidoreductase activity"/>
    <property type="evidence" value="ECO:0007669"/>
    <property type="project" value="TreeGrafter"/>
</dbReference>
<reference evidence="4" key="2">
    <citation type="submission" date="2023-05" db="EMBL/GenBank/DDBJ databases">
        <authorList>
            <person name="Schelkunov M.I."/>
        </authorList>
    </citation>
    <scope>NUCLEOTIDE SEQUENCE</scope>
    <source>
        <strain evidence="4">Hsosn_3</strain>
        <tissue evidence="4">Leaf</tissue>
    </source>
</reference>
<evidence type="ECO:0000313" key="4">
    <source>
        <dbReference type="EMBL" id="KAK1367251.1"/>
    </source>
</evidence>
<protein>
    <submittedName>
        <fullName evidence="4">Laccase family protein</fullName>
    </submittedName>
</protein>
<comment type="caution">
    <text evidence="4">The sequence shown here is derived from an EMBL/GenBank/DDBJ whole genome shotgun (WGS) entry which is preliminary data.</text>
</comment>
<keyword evidence="5" id="KW-1185">Reference proteome</keyword>
<proteinExistence type="inferred from homology"/>
<dbReference type="GO" id="GO:0005507">
    <property type="term" value="F:copper ion binding"/>
    <property type="evidence" value="ECO:0007669"/>
    <property type="project" value="InterPro"/>
</dbReference>
<feature type="region of interest" description="Disordered" evidence="2">
    <location>
        <begin position="116"/>
        <end position="144"/>
    </location>
</feature>
<dbReference type="AlphaFoldDB" id="A0AAD8HHD5"/>
<evidence type="ECO:0000256" key="2">
    <source>
        <dbReference type="SAM" id="MobiDB-lite"/>
    </source>
</evidence>
<feature type="compositionally biased region" description="Polar residues" evidence="2">
    <location>
        <begin position="135"/>
        <end position="144"/>
    </location>
</feature>
<dbReference type="Gene3D" id="2.60.40.420">
    <property type="entry name" value="Cupredoxins - blue copper proteins"/>
    <property type="match status" value="1"/>
</dbReference>
<accession>A0AAD8HHD5</accession>
<reference evidence="4" key="1">
    <citation type="submission" date="2023-02" db="EMBL/GenBank/DDBJ databases">
        <title>Genome of toxic invasive species Heracleum sosnowskyi carries increased number of genes despite the absence of recent whole-genome duplications.</title>
        <authorList>
            <person name="Schelkunov M."/>
            <person name="Shtratnikova V."/>
            <person name="Makarenko M."/>
            <person name="Klepikova A."/>
            <person name="Omelchenko D."/>
            <person name="Novikova G."/>
            <person name="Obukhova E."/>
            <person name="Bogdanov V."/>
            <person name="Penin A."/>
            <person name="Logacheva M."/>
        </authorList>
    </citation>
    <scope>NUCLEOTIDE SEQUENCE</scope>
    <source>
        <strain evidence="4">Hsosn_3</strain>
        <tissue evidence="4">Leaf</tissue>
    </source>
</reference>
<name>A0AAD8HHD5_9APIA</name>
<dbReference type="EMBL" id="JAUIZM010000009">
    <property type="protein sequence ID" value="KAK1367251.1"/>
    <property type="molecule type" value="Genomic_DNA"/>
</dbReference>
<evidence type="ECO:0000259" key="3">
    <source>
        <dbReference type="Pfam" id="PF07732"/>
    </source>
</evidence>
<dbReference type="Pfam" id="PF07732">
    <property type="entry name" value="Cu-oxidase_3"/>
    <property type="match status" value="1"/>
</dbReference>
<dbReference type="PANTHER" id="PTHR11709:SF370">
    <property type="entry name" value="LACCASE-4"/>
    <property type="match status" value="1"/>
</dbReference>
<feature type="domain" description="Plastocyanin-like" evidence="3">
    <location>
        <begin position="38"/>
        <end position="115"/>
    </location>
</feature>
<dbReference type="SUPFAM" id="SSF49503">
    <property type="entry name" value="Cupredoxins"/>
    <property type="match status" value="1"/>
</dbReference>
<evidence type="ECO:0000256" key="1">
    <source>
        <dbReference type="ARBA" id="ARBA00010609"/>
    </source>
</evidence>
<sequence>MLEQVKTKQRFSGKGNVDAEQQKCKPVESAVRQYQFNVVMKNVTKFCVTQSIVTVNGKFPGPTLYAREGDTVNVTSEITMRERNWPLRENAFRNGHGVRQLRTGWADNHPYQIESDQVPLPNYKTTGSNGRGFNKTMNRGFSRT</sequence>
<dbReference type="InterPro" id="IPR008972">
    <property type="entry name" value="Cupredoxin"/>
</dbReference>
<dbReference type="InterPro" id="IPR045087">
    <property type="entry name" value="Cu-oxidase_fam"/>
</dbReference>
<evidence type="ECO:0000313" key="5">
    <source>
        <dbReference type="Proteomes" id="UP001237642"/>
    </source>
</evidence>
<dbReference type="PANTHER" id="PTHR11709">
    <property type="entry name" value="MULTI-COPPER OXIDASE"/>
    <property type="match status" value="1"/>
</dbReference>
<dbReference type="InterPro" id="IPR011707">
    <property type="entry name" value="Cu-oxidase-like_N"/>
</dbReference>
<organism evidence="4 5">
    <name type="scientific">Heracleum sosnowskyi</name>
    <dbReference type="NCBI Taxonomy" id="360622"/>
    <lineage>
        <taxon>Eukaryota</taxon>
        <taxon>Viridiplantae</taxon>
        <taxon>Streptophyta</taxon>
        <taxon>Embryophyta</taxon>
        <taxon>Tracheophyta</taxon>
        <taxon>Spermatophyta</taxon>
        <taxon>Magnoliopsida</taxon>
        <taxon>eudicotyledons</taxon>
        <taxon>Gunneridae</taxon>
        <taxon>Pentapetalae</taxon>
        <taxon>asterids</taxon>
        <taxon>campanulids</taxon>
        <taxon>Apiales</taxon>
        <taxon>Apiaceae</taxon>
        <taxon>Apioideae</taxon>
        <taxon>apioid superclade</taxon>
        <taxon>Tordylieae</taxon>
        <taxon>Tordyliinae</taxon>
        <taxon>Heracleum</taxon>
    </lineage>
</organism>
<comment type="similarity">
    <text evidence="1">Belongs to the multicopper oxidase family.</text>
</comment>